<dbReference type="GeneID" id="113520751"/>
<feature type="region of interest" description="Disordered" evidence="8">
    <location>
        <begin position="472"/>
        <end position="494"/>
    </location>
</feature>
<dbReference type="InterPro" id="IPR022413">
    <property type="entry name" value="ATP-guanido_PTrfase_N"/>
</dbReference>
<evidence type="ECO:0000256" key="1">
    <source>
        <dbReference type="ARBA" id="ARBA00022679"/>
    </source>
</evidence>
<feature type="repeat" description="ANK" evidence="5">
    <location>
        <begin position="342"/>
        <end position="375"/>
    </location>
</feature>
<name>A0ABM3M884_GALME</name>
<feature type="domain" description="Phosphagen kinase N-terminal" evidence="9">
    <location>
        <begin position="720"/>
        <end position="817"/>
    </location>
</feature>
<dbReference type="InterPro" id="IPR002110">
    <property type="entry name" value="Ankyrin_rpt"/>
</dbReference>
<feature type="binding site" evidence="7">
    <location>
        <begin position="860"/>
        <end position="864"/>
    </location>
    <ligand>
        <name>ATP</name>
        <dbReference type="ChEBI" id="CHEBI:30616"/>
    </ligand>
</feature>
<dbReference type="Pfam" id="PF12796">
    <property type="entry name" value="Ank_2"/>
    <property type="match status" value="3"/>
</dbReference>
<dbReference type="PROSITE" id="PS51509">
    <property type="entry name" value="PHOSPHAGEN_KINASE_N"/>
    <property type="match status" value="1"/>
</dbReference>
<evidence type="ECO:0000256" key="3">
    <source>
        <dbReference type="ARBA" id="ARBA00022777"/>
    </source>
</evidence>
<dbReference type="PROSITE" id="PS50088">
    <property type="entry name" value="ANK_REPEAT"/>
    <property type="match status" value="4"/>
</dbReference>
<dbReference type="InterPro" id="IPR036770">
    <property type="entry name" value="Ankyrin_rpt-contain_sf"/>
</dbReference>
<keyword evidence="1 7" id="KW-0808">Transferase</keyword>
<gene>
    <name evidence="12" type="primary">LOC113520751</name>
</gene>
<evidence type="ECO:0000256" key="7">
    <source>
        <dbReference type="PROSITE-ProRule" id="PRU00843"/>
    </source>
</evidence>
<feature type="repeat" description="ANK" evidence="5">
    <location>
        <begin position="152"/>
        <end position="185"/>
    </location>
</feature>
<dbReference type="RefSeq" id="XP_052747679.1">
    <property type="nucleotide sequence ID" value="XM_052891719.1"/>
</dbReference>
<dbReference type="SUPFAM" id="SSF55931">
    <property type="entry name" value="Glutamine synthetase/guanido kinase"/>
    <property type="match status" value="1"/>
</dbReference>
<keyword evidence="4 7" id="KW-0067">ATP-binding</keyword>
<evidence type="ECO:0000256" key="2">
    <source>
        <dbReference type="ARBA" id="ARBA00022741"/>
    </source>
</evidence>
<feature type="compositionally biased region" description="Basic and acidic residues" evidence="8">
    <location>
        <begin position="479"/>
        <end position="494"/>
    </location>
</feature>
<evidence type="ECO:0000256" key="8">
    <source>
        <dbReference type="SAM" id="MobiDB-lite"/>
    </source>
</evidence>
<dbReference type="PROSITE" id="PS50297">
    <property type="entry name" value="ANK_REP_REGION"/>
    <property type="match status" value="2"/>
</dbReference>
<keyword evidence="11" id="KW-1185">Reference proteome</keyword>
<dbReference type="InterPro" id="IPR036802">
    <property type="entry name" value="ATP-guanido_PTrfase_N_sf"/>
</dbReference>
<sequence>MESVKKWLTERTNKKNGLYVHYSPPKLLGGVSPAQLRQWARGGAEGRLEKAVLAGQGRRLLAETEPLPLAHHLPTLIAKCDALHTAVERGSLLELQVLLELLDSDYNRRKYITCRDEAGVGLLHKAIYYDYMDIATWLVKQYPLLVHQKDSEGRTPLHYAAVCRDEAAAAALLEGAGASRGARDAAGRTPAHYRGPARTLLALPTATDMARETKNPPGLVIKGHNIRIWCHDCDMARLQRVVWEGHGTRLLSEVSNQPIVKRFLEAVPYIMNTIREIHTTVVQNDLEGLMKHSGDPVPPQALSSRDNNNMTVMHKAAGLGHGGILKYIADRYPQGINDIDNDGRTPLHYAATVRDEKHTYNTLVSLGADESAVDNKNKTPGYYINRPQDIDKNLLRTIPEAPRTASSAYPSSWDWKLLDTEVIAELNKKSRRKNLKASNENISSKNNTNTVSESTENLPNAMKMSSTREFIKGLPDLDDSNKSHGDDNVKVNNKEDNEIDPEVTELINNANMEMLATLVLNGEGSRLIGRRSGNSELQAFLDNVPTYMQKINKVHSAAREGNIRDLQAALDRRKFAIARDPISPNGATPLHVATVFGKTNIIKYLGGRFPETLSAVDFEGRTALHYAAVLPDNGHYYNLLQQLGANSKDLDDNGQSAEDYLKNPSLLPFSQLLSDYGISEEAAQDMLSDKVPEDHVSSRRSLDVPEALDTLERCYRLLASARPSRTPLSASSNKATPPIVLGRFLKRPVFEMIKYRITKLDHDLFDVIWPAVKKLPDNRNIIQTVEEDFPGGITAPDYYVYELFHEFLTPLIKDLHNINIHSDLSTHPPSDFTNTIKFSSMSSEPFVELNIDPSDELVLSGTIECSRNLEGFELPLNLKIGKLETIERILTTILMQDDFAKYSEVSNPESDQKGGTYYTLNEVLEKPSEICATLASSGLLIALCDRDEIDDCTRLHGKHWPYGRGVFVSEDKTVAIWINVHDHLRVLVSTPTDSPGEIGLPFSKLAYIMSYLHERLDFVWDLKLGHLSSRPTFLGAGLRISLIVNFPGLSKDSDNMKHLCAMRGLQYRETLSSDIARISNYQCLSTTEVNCFNDFATASSNLLQLEKDLSMQSSAQIATMLTNIFRRKRSSLGELESPEKYPKQ</sequence>
<dbReference type="Pfam" id="PF00217">
    <property type="entry name" value="ATP-gua_Ptrans"/>
    <property type="match status" value="1"/>
</dbReference>
<evidence type="ECO:0000313" key="12">
    <source>
        <dbReference type="RefSeq" id="XP_052747679.1"/>
    </source>
</evidence>
<evidence type="ECO:0000313" key="11">
    <source>
        <dbReference type="Proteomes" id="UP001652740"/>
    </source>
</evidence>
<dbReference type="Gene3D" id="1.25.40.20">
    <property type="entry name" value="Ankyrin repeat-containing domain"/>
    <property type="match status" value="4"/>
</dbReference>
<keyword evidence="3 7" id="KW-0418">Kinase</keyword>
<protein>
    <submittedName>
        <fullName evidence="12">Uncharacterized protein LOC113520751 isoform X4</fullName>
    </submittedName>
</protein>
<feature type="binding site" evidence="7">
    <location>
        <begin position="1039"/>
        <end position="1043"/>
    </location>
    <ligand>
        <name>ATP</name>
        <dbReference type="ChEBI" id="CHEBI:30616"/>
    </ligand>
</feature>
<feature type="binding site" evidence="7">
    <location>
        <position position="985"/>
    </location>
    <ligand>
        <name>ATP</name>
        <dbReference type="ChEBI" id="CHEBI:30616"/>
    </ligand>
</feature>
<feature type="binding site" evidence="7">
    <location>
        <begin position="1063"/>
        <end position="1068"/>
    </location>
    <ligand>
        <name>ATP</name>
        <dbReference type="ChEBI" id="CHEBI:30616"/>
    </ligand>
</feature>
<dbReference type="Pfam" id="PF02807">
    <property type="entry name" value="ATP-gua_PtransN"/>
    <property type="match status" value="1"/>
</dbReference>
<proteinExistence type="inferred from homology"/>
<dbReference type="Proteomes" id="UP001652740">
    <property type="component" value="Unplaced"/>
</dbReference>
<dbReference type="SUPFAM" id="SSF48403">
    <property type="entry name" value="Ankyrin repeat"/>
    <property type="match status" value="2"/>
</dbReference>
<evidence type="ECO:0000256" key="5">
    <source>
        <dbReference type="PROSITE-ProRule" id="PRU00023"/>
    </source>
</evidence>
<dbReference type="Gene3D" id="3.30.590.10">
    <property type="entry name" value="Glutamine synthetase/guanido kinase, catalytic domain"/>
    <property type="match status" value="1"/>
</dbReference>
<reference evidence="12" key="1">
    <citation type="submission" date="2025-08" db="UniProtKB">
        <authorList>
            <consortium name="RefSeq"/>
        </authorList>
    </citation>
    <scope>IDENTIFICATION</scope>
    <source>
        <tissue evidence="12">Whole larvae</tissue>
    </source>
</reference>
<feature type="repeat" description="ANK" evidence="5">
    <location>
        <begin position="619"/>
        <end position="652"/>
    </location>
</feature>
<dbReference type="Gene3D" id="1.10.135.10">
    <property type="entry name" value="ATP:guanido phosphotransferase, N-terminal domain"/>
    <property type="match status" value="1"/>
</dbReference>
<evidence type="ECO:0000259" key="9">
    <source>
        <dbReference type="PROSITE" id="PS51509"/>
    </source>
</evidence>
<evidence type="ECO:0000256" key="4">
    <source>
        <dbReference type="ARBA" id="ARBA00022840"/>
    </source>
</evidence>
<keyword evidence="5" id="KW-0040">ANK repeat</keyword>
<feature type="repeat" description="ANK" evidence="5">
    <location>
        <begin position="585"/>
        <end position="605"/>
    </location>
</feature>
<evidence type="ECO:0000259" key="10">
    <source>
        <dbReference type="PROSITE" id="PS51510"/>
    </source>
</evidence>
<feature type="region of interest" description="Disordered" evidence="8">
    <location>
        <begin position="429"/>
        <end position="456"/>
    </location>
</feature>
<comment type="caution">
    <text evidence="7">Lacks conserved residue(s) required for the propagation of feature annotation.</text>
</comment>
<dbReference type="InterPro" id="IPR014746">
    <property type="entry name" value="Gln_synth/guanido_kin_cat_dom"/>
</dbReference>
<organism evidence="11 12">
    <name type="scientific">Galleria mellonella</name>
    <name type="common">Greater wax moth</name>
    <dbReference type="NCBI Taxonomy" id="7137"/>
    <lineage>
        <taxon>Eukaryota</taxon>
        <taxon>Metazoa</taxon>
        <taxon>Ecdysozoa</taxon>
        <taxon>Arthropoda</taxon>
        <taxon>Hexapoda</taxon>
        <taxon>Insecta</taxon>
        <taxon>Pterygota</taxon>
        <taxon>Neoptera</taxon>
        <taxon>Endopterygota</taxon>
        <taxon>Lepidoptera</taxon>
        <taxon>Glossata</taxon>
        <taxon>Ditrysia</taxon>
        <taxon>Pyraloidea</taxon>
        <taxon>Pyralidae</taxon>
        <taxon>Galleriinae</taxon>
        <taxon>Galleria</taxon>
    </lineage>
</organism>
<dbReference type="InterPro" id="IPR022414">
    <property type="entry name" value="ATP-guanido_PTrfase_cat"/>
</dbReference>
<dbReference type="SUPFAM" id="SSF48034">
    <property type="entry name" value="Guanido kinase N-terminal domain"/>
    <property type="match status" value="1"/>
</dbReference>
<evidence type="ECO:0000256" key="6">
    <source>
        <dbReference type="PROSITE-ProRule" id="PRU00842"/>
    </source>
</evidence>
<keyword evidence="2 7" id="KW-0547">Nucleotide-binding</keyword>
<dbReference type="PANTHER" id="PTHR24172:SF4">
    <property type="entry name" value="ANK_REP_REGION DOMAIN-CONTAINING PROTEIN"/>
    <property type="match status" value="1"/>
</dbReference>
<dbReference type="SMART" id="SM00248">
    <property type="entry name" value="ANK"/>
    <property type="match status" value="7"/>
</dbReference>
<accession>A0ABM3M884</accession>
<dbReference type="PROSITE" id="PS51510">
    <property type="entry name" value="PHOSPHAGEN_KINASE_C"/>
    <property type="match status" value="1"/>
</dbReference>
<comment type="similarity">
    <text evidence="6">Belongs to the ATP:guanido phosphotransferase family.</text>
</comment>
<feature type="domain" description="Phosphagen kinase C-terminal" evidence="10">
    <location>
        <begin position="857"/>
        <end position="1109"/>
    </location>
</feature>
<feature type="compositionally biased region" description="Low complexity" evidence="8">
    <location>
        <begin position="443"/>
        <end position="456"/>
    </location>
</feature>
<dbReference type="PANTHER" id="PTHR24172">
    <property type="entry name" value="ANK_REP_REGION DOMAIN-CONTAINING PROTEIN"/>
    <property type="match status" value="1"/>
</dbReference>